<evidence type="ECO:0000313" key="2">
    <source>
        <dbReference type="Proteomes" id="UP000242715"/>
    </source>
</evidence>
<dbReference type="AlphaFoldDB" id="A0A2Z6MUT7"/>
<accession>A0A2Z6MUT7</accession>
<protein>
    <submittedName>
        <fullName evidence="1">Uncharacterized protein</fullName>
    </submittedName>
</protein>
<gene>
    <name evidence="1" type="ORF">TSUD_56320</name>
</gene>
<sequence>MVHPNSVVMCDEGGGGRYGVGRDGDVSTVVSCRFVILWILIEDDDKVIVVEDGESDCFFLRPFSE</sequence>
<keyword evidence="2" id="KW-1185">Reference proteome</keyword>
<dbReference type="Proteomes" id="UP000242715">
    <property type="component" value="Unassembled WGS sequence"/>
</dbReference>
<reference evidence="2" key="1">
    <citation type="journal article" date="2017" name="Front. Plant Sci.">
        <title>Climate Clever Clovers: New Paradigm to Reduce the Environmental Footprint of Ruminants by Breeding Low Methanogenic Forages Utilizing Haplotype Variation.</title>
        <authorList>
            <person name="Kaur P."/>
            <person name="Appels R."/>
            <person name="Bayer P.E."/>
            <person name="Keeble-Gagnere G."/>
            <person name="Wang J."/>
            <person name="Hirakawa H."/>
            <person name="Shirasawa K."/>
            <person name="Vercoe P."/>
            <person name="Stefanova K."/>
            <person name="Durmic Z."/>
            <person name="Nichols P."/>
            <person name="Revell C."/>
            <person name="Isobe S.N."/>
            <person name="Edwards D."/>
            <person name="Erskine W."/>
        </authorList>
    </citation>
    <scope>NUCLEOTIDE SEQUENCE [LARGE SCALE GENOMIC DNA]</scope>
    <source>
        <strain evidence="2">cv. Daliak</strain>
    </source>
</reference>
<evidence type="ECO:0000313" key="1">
    <source>
        <dbReference type="EMBL" id="GAU35826.1"/>
    </source>
</evidence>
<organism evidence="1 2">
    <name type="scientific">Trifolium subterraneum</name>
    <name type="common">Subterranean clover</name>
    <dbReference type="NCBI Taxonomy" id="3900"/>
    <lineage>
        <taxon>Eukaryota</taxon>
        <taxon>Viridiplantae</taxon>
        <taxon>Streptophyta</taxon>
        <taxon>Embryophyta</taxon>
        <taxon>Tracheophyta</taxon>
        <taxon>Spermatophyta</taxon>
        <taxon>Magnoliopsida</taxon>
        <taxon>eudicotyledons</taxon>
        <taxon>Gunneridae</taxon>
        <taxon>Pentapetalae</taxon>
        <taxon>rosids</taxon>
        <taxon>fabids</taxon>
        <taxon>Fabales</taxon>
        <taxon>Fabaceae</taxon>
        <taxon>Papilionoideae</taxon>
        <taxon>50 kb inversion clade</taxon>
        <taxon>NPAAA clade</taxon>
        <taxon>Hologalegina</taxon>
        <taxon>IRL clade</taxon>
        <taxon>Trifolieae</taxon>
        <taxon>Trifolium</taxon>
    </lineage>
</organism>
<dbReference type="EMBL" id="DF973606">
    <property type="protein sequence ID" value="GAU35826.1"/>
    <property type="molecule type" value="Genomic_DNA"/>
</dbReference>
<proteinExistence type="predicted"/>
<name>A0A2Z6MUT7_TRISU</name>